<protein>
    <recommendedName>
        <fullName evidence="1">BFN domain-containing protein</fullName>
    </recommendedName>
</protein>
<dbReference type="Pfam" id="PF02577">
    <property type="entry name" value="BFN_dom"/>
    <property type="match status" value="1"/>
</dbReference>
<name>Q1PXI9_KUEST</name>
<evidence type="ECO:0000259" key="1">
    <source>
        <dbReference type="PROSITE" id="PS51658"/>
    </source>
</evidence>
<dbReference type="EMBL" id="CT573073">
    <property type="protein sequence ID" value="CAJ71948.1"/>
    <property type="molecule type" value="Genomic_DNA"/>
</dbReference>
<dbReference type="InterPro" id="IPR003729">
    <property type="entry name" value="Bi_nuclease_dom"/>
</dbReference>
<sequence>MRMWPMIPVSLSKIVITETSDHQVIVLKELEGKRSFPIIIGLNEAWAIDRAVKGISTPRPLTHDLITRIIESLNADVERVVISDLRNNTFYAKIVLRQDGNIIEIDSRPSDAVALAMQKNTPIFVASKVLEEVCKTEDCF</sequence>
<dbReference type="Gene3D" id="3.10.690.10">
    <property type="entry name" value="Bifunctional nuclease domain"/>
    <property type="match status" value="1"/>
</dbReference>
<accession>Q1PXI9</accession>
<reference evidence="2" key="2">
    <citation type="submission" date="2006-01" db="EMBL/GenBank/DDBJ databases">
        <authorList>
            <person name="Genoscope"/>
        </authorList>
    </citation>
    <scope>NUCLEOTIDE SEQUENCE</scope>
</reference>
<dbReference type="InterPro" id="IPR036104">
    <property type="entry name" value="BFN_sf"/>
</dbReference>
<dbReference type="PANTHER" id="PTHR15160">
    <property type="entry name" value="VON HIPPEL-LINDAU PROTEIN"/>
    <property type="match status" value="1"/>
</dbReference>
<dbReference type="PANTHER" id="PTHR15160:SF1">
    <property type="entry name" value="VON HIPPEL-LINDAU DISEASE TUMOR SUPPRESSOR"/>
    <property type="match status" value="1"/>
</dbReference>
<dbReference type="AlphaFoldDB" id="Q1PXI9"/>
<proteinExistence type="predicted"/>
<dbReference type="SUPFAM" id="SSF103256">
    <property type="entry name" value="Hypothetical protein TM0160"/>
    <property type="match status" value="1"/>
</dbReference>
<dbReference type="GO" id="GO:0004518">
    <property type="term" value="F:nuclease activity"/>
    <property type="evidence" value="ECO:0007669"/>
    <property type="project" value="InterPro"/>
</dbReference>
<reference evidence="2" key="1">
    <citation type="journal article" date="2006" name="Nature">
        <title>Deciphering the evolution and metabolism of an anammox bacterium from a community genome.</title>
        <authorList>
            <person name="Strous M."/>
            <person name="Pelletier E."/>
            <person name="Mangenot S."/>
            <person name="Rattei T."/>
            <person name="Lehner A."/>
            <person name="Taylor M.W."/>
            <person name="Horn M."/>
            <person name="Daims H."/>
            <person name="Bartol-Mavel D."/>
            <person name="Wincker P."/>
            <person name="Barbe V."/>
            <person name="Fonknechten N."/>
            <person name="Vallenet D."/>
            <person name="Segurens B."/>
            <person name="Schenowitz-Truong C."/>
            <person name="Medigue C."/>
            <person name="Collingro A."/>
            <person name="Snel B."/>
            <person name="Dutilh B.E."/>
            <person name="OpDenCamp H.J.M."/>
            <person name="vanDerDrift C."/>
            <person name="Cirpus I."/>
            <person name="vanDePas-Schoonen K.T."/>
            <person name="Harhangi H.R."/>
            <person name="vanNiftrik L."/>
            <person name="Schmid M."/>
            <person name="Keltjens J."/>
            <person name="vanDeVossenberg J."/>
            <person name="Kartal B."/>
            <person name="Meier H."/>
            <person name="Frishman D."/>
            <person name="Huynen M.A."/>
            <person name="Mewes H."/>
            <person name="Weissenbach J."/>
            <person name="Jetten M.S.M."/>
            <person name="Wagner M."/>
            <person name="LePaslier D."/>
        </authorList>
    </citation>
    <scope>NUCLEOTIDE SEQUENCE</scope>
</reference>
<dbReference type="PROSITE" id="PS51658">
    <property type="entry name" value="BFN"/>
    <property type="match status" value="1"/>
</dbReference>
<evidence type="ECO:0000313" key="2">
    <source>
        <dbReference type="EMBL" id="CAJ71948.1"/>
    </source>
</evidence>
<organism evidence="2">
    <name type="scientific">Kuenenia stuttgartiensis</name>
    <dbReference type="NCBI Taxonomy" id="174633"/>
    <lineage>
        <taxon>Bacteria</taxon>
        <taxon>Pseudomonadati</taxon>
        <taxon>Planctomycetota</taxon>
        <taxon>Candidatus Brocadiia</taxon>
        <taxon>Candidatus Brocadiales</taxon>
        <taxon>Candidatus Brocadiaceae</taxon>
        <taxon>Candidatus Kuenenia</taxon>
    </lineage>
</organism>
<feature type="domain" description="BFN" evidence="1">
    <location>
        <begin position="6"/>
        <end position="137"/>
    </location>
</feature>
<gene>
    <name evidence="2" type="ORF">kustc1203</name>
</gene>